<dbReference type="OrthoDB" id="9803772at2"/>
<protein>
    <submittedName>
        <fullName evidence="4">Ribosomal protein S18 acetylase RimI-like enzyme</fullName>
    </submittedName>
</protein>
<feature type="domain" description="N-acetyltransferase" evidence="3">
    <location>
        <begin position="1"/>
        <end position="168"/>
    </location>
</feature>
<dbReference type="InterPro" id="IPR050832">
    <property type="entry name" value="Bact_Acetyltransf"/>
</dbReference>
<gene>
    <name evidence="4" type="ORF">BCM02_106283</name>
</gene>
<dbReference type="PANTHER" id="PTHR43877">
    <property type="entry name" value="AMINOALKYLPHOSPHONATE N-ACETYLTRANSFERASE-RELATED-RELATED"/>
    <property type="match status" value="1"/>
</dbReference>
<keyword evidence="2" id="KW-0012">Acyltransferase</keyword>
<accession>A0A5S5C699</accession>
<dbReference type="CDD" id="cd04301">
    <property type="entry name" value="NAT_SF"/>
    <property type="match status" value="1"/>
</dbReference>
<evidence type="ECO:0000256" key="1">
    <source>
        <dbReference type="ARBA" id="ARBA00022679"/>
    </source>
</evidence>
<dbReference type="Gene3D" id="3.40.630.30">
    <property type="match status" value="1"/>
</dbReference>
<evidence type="ECO:0000256" key="2">
    <source>
        <dbReference type="ARBA" id="ARBA00023315"/>
    </source>
</evidence>
<dbReference type="PROSITE" id="PS51186">
    <property type="entry name" value="GNAT"/>
    <property type="match status" value="1"/>
</dbReference>
<name>A0A5S5C699_9BACL</name>
<dbReference type="EMBL" id="VNHS01000006">
    <property type="protein sequence ID" value="TYP74002.1"/>
    <property type="molecule type" value="Genomic_DNA"/>
</dbReference>
<dbReference type="RefSeq" id="WP_148930418.1">
    <property type="nucleotide sequence ID" value="NZ_VNHS01000006.1"/>
</dbReference>
<evidence type="ECO:0000313" key="5">
    <source>
        <dbReference type="Proteomes" id="UP000323257"/>
    </source>
</evidence>
<evidence type="ECO:0000313" key="4">
    <source>
        <dbReference type="EMBL" id="TYP74002.1"/>
    </source>
</evidence>
<dbReference type="GO" id="GO:0016747">
    <property type="term" value="F:acyltransferase activity, transferring groups other than amino-acyl groups"/>
    <property type="evidence" value="ECO:0007669"/>
    <property type="project" value="InterPro"/>
</dbReference>
<comment type="caution">
    <text evidence="4">The sequence shown here is derived from an EMBL/GenBank/DDBJ whole genome shotgun (WGS) entry which is preliminary data.</text>
</comment>
<keyword evidence="4" id="KW-0689">Ribosomal protein</keyword>
<reference evidence="4 5" key="1">
    <citation type="submission" date="2019-07" db="EMBL/GenBank/DDBJ databases">
        <title>Genomic Encyclopedia of Type Strains, Phase III (KMG-III): the genomes of soil and plant-associated and newly described type strains.</title>
        <authorList>
            <person name="Whitman W."/>
        </authorList>
    </citation>
    <scope>NUCLEOTIDE SEQUENCE [LARGE SCALE GENOMIC DNA]</scope>
    <source>
        <strain evidence="4 5">BL24</strain>
    </source>
</reference>
<dbReference type="SUPFAM" id="SSF55729">
    <property type="entry name" value="Acyl-CoA N-acyltransferases (Nat)"/>
    <property type="match status" value="1"/>
</dbReference>
<organism evidence="4 5">
    <name type="scientific">Paenibacillus methanolicus</name>
    <dbReference type="NCBI Taxonomy" id="582686"/>
    <lineage>
        <taxon>Bacteria</taxon>
        <taxon>Bacillati</taxon>
        <taxon>Bacillota</taxon>
        <taxon>Bacilli</taxon>
        <taxon>Bacillales</taxon>
        <taxon>Paenibacillaceae</taxon>
        <taxon>Paenibacillus</taxon>
    </lineage>
</organism>
<keyword evidence="4" id="KW-0687">Ribonucleoprotein</keyword>
<dbReference type="InterPro" id="IPR016181">
    <property type="entry name" value="Acyl_CoA_acyltransferase"/>
</dbReference>
<proteinExistence type="predicted"/>
<dbReference type="Pfam" id="PF00583">
    <property type="entry name" value="Acetyltransf_1"/>
    <property type="match status" value="1"/>
</dbReference>
<dbReference type="PANTHER" id="PTHR43877:SF5">
    <property type="entry name" value="BLL8307 PROTEIN"/>
    <property type="match status" value="1"/>
</dbReference>
<evidence type="ECO:0000259" key="3">
    <source>
        <dbReference type="PROSITE" id="PS51186"/>
    </source>
</evidence>
<dbReference type="AlphaFoldDB" id="A0A5S5C699"/>
<dbReference type="GO" id="GO:0005840">
    <property type="term" value="C:ribosome"/>
    <property type="evidence" value="ECO:0007669"/>
    <property type="project" value="UniProtKB-KW"/>
</dbReference>
<dbReference type="InterPro" id="IPR000182">
    <property type="entry name" value="GNAT_dom"/>
</dbReference>
<sequence length="170" mass="18487">MALRIYTLQTLQETALWREAFAKGGLDRPIGYYADCFEANRGGTRITVLAEADGAIAGCGHVLKASGYALFREAGIAEVNDLNVLPEFRRRGVGGRLLDELEAIASRRYAPIGLGVGLDASYVPAQRMYANRGYGPDDRGLRLVRAPVEPGGLDRTADRLLYWAKALSAK</sequence>
<dbReference type="Proteomes" id="UP000323257">
    <property type="component" value="Unassembled WGS sequence"/>
</dbReference>
<keyword evidence="5" id="KW-1185">Reference proteome</keyword>
<keyword evidence="1" id="KW-0808">Transferase</keyword>